<evidence type="ECO:0000256" key="1">
    <source>
        <dbReference type="SAM" id="SignalP"/>
    </source>
</evidence>
<protein>
    <recommendedName>
        <fullName evidence="4">Secreted protein</fullName>
    </recommendedName>
</protein>
<dbReference type="GeneID" id="28817323"/>
<proteinExistence type="predicted"/>
<dbReference type="AlphaFoldDB" id="A0A194XLF5"/>
<sequence>MNALPCMVVLFRYRSSLSLCAAAGSYLARSSLGSTDTARFGQKTLRGPEELEKRRKFRRCFCHFVVDQTLHLDPLQLLHSTHGRGNTIRMRVCSGVEVRFFPGCHARWLFASHLFRPRVQAGMKHIKQVRWVKVDNFRGGSIWPVLAFGNSLACKACLVLFCQNASRGLTDTRAKLALQLRNTRTDFPLKWQVEVAEVP</sequence>
<keyword evidence="3" id="KW-1185">Reference proteome</keyword>
<accession>A0A194XLF5</accession>
<organism evidence="2 3">
    <name type="scientific">Mollisia scopiformis</name>
    <name type="common">Conifer needle endophyte fungus</name>
    <name type="synonym">Phialocephala scopiformis</name>
    <dbReference type="NCBI Taxonomy" id="149040"/>
    <lineage>
        <taxon>Eukaryota</taxon>
        <taxon>Fungi</taxon>
        <taxon>Dikarya</taxon>
        <taxon>Ascomycota</taxon>
        <taxon>Pezizomycotina</taxon>
        <taxon>Leotiomycetes</taxon>
        <taxon>Helotiales</taxon>
        <taxon>Mollisiaceae</taxon>
        <taxon>Mollisia</taxon>
    </lineage>
</organism>
<reference evidence="2 3" key="1">
    <citation type="submission" date="2015-10" db="EMBL/GenBank/DDBJ databases">
        <title>Full genome of DAOMC 229536 Phialocephala scopiformis, a fungal endophyte of spruce producing the potent anti-insectan compound rugulosin.</title>
        <authorList>
            <consortium name="DOE Joint Genome Institute"/>
            <person name="Walker A.K."/>
            <person name="Frasz S.L."/>
            <person name="Seifert K.A."/>
            <person name="Miller J.D."/>
            <person name="Mondo S.J."/>
            <person name="Labutti K."/>
            <person name="Lipzen A."/>
            <person name="Dockter R."/>
            <person name="Kennedy M."/>
            <person name="Grigoriev I.V."/>
            <person name="Spatafora J.W."/>
        </authorList>
    </citation>
    <scope>NUCLEOTIDE SEQUENCE [LARGE SCALE GENOMIC DNA]</scope>
    <source>
        <strain evidence="2 3">CBS 120377</strain>
    </source>
</reference>
<evidence type="ECO:0000313" key="3">
    <source>
        <dbReference type="Proteomes" id="UP000070700"/>
    </source>
</evidence>
<feature type="signal peptide" evidence="1">
    <location>
        <begin position="1"/>
        <end position="18"/>
    </location>
</feature>
<dbReference type="RefSeq" id="XP_018074962.1">
    <property type="nucleotide sequence ID" value="XM_018207597.1"/>
</dbReference>
<gene>
    <name evidence="2" type="ORF">LY89DRAFT_448160</name>
</gene>
<evidence type="ECO:0000313" key="2">
    <source>
        <dbReference type="EMBL" id="KUJ20607.1"/>
    </source>
</evidence>
<name>A0A194XLF5_MOLSC</name>
<dbReference type="InParanoid" id="A0A194XLF5"/>
<feature type="chain" id="PRO_5008268420" description="Secreted protein" evidence="1">
    <location>
        <begin position="19"/>
        <end position="199"/>
    </location>
</feature>
<keyword evidence="1" id="KW-0732">Signal</keyword>
<evidence type="ECO:0008006" key="4">
    <source>
        <dbReference type="Google" id="ProtNLM"/>
    </source>
</evidence>
<dbReference type="KEGG" id="psco:LY89DRAFT_448160"/>
<dbReference type="EMBL" id="KQ947409">
    <property type="protein sequence ID" value="KUJ20607.1"/>
    <property type="molecule type" value="Genomic_DNA"/>
</dbReference>
<dbReference type="Proteomes" id="UP000070700">
    <property type="component" value="Unassembled WGS sequence"/>
</dbReference>